<evidence type="ECO:0000259" key="1">
    <source>
        <dbReference type="Pfam" id="PF11716"/>
    </source>
</evidence>
<keyword evidence="2" id="KW-0670">Pyruvate</keyword>
<dbReference type="Gene3D" id="1.20.120.450">
    <property type="entry name" value="dinb family like domain"/>
    <property type="match status" value="1"/>
</dbReference>
<comment type="caution">
    <text evidence="2">The sequence shown here is derived from an EMBL/GenBank/DDBJ whole genome shotgun (WGS) entry which is preliminary data.</text>
</comment>
<evidence type="ECO:0000313" key="3">
    <source>
        <dbReference type="Proteomes" id="UP000316256"/>
    </source>
</evidence>
<dbReference type="GO" id="GO:0046872">
    <property type="term" value="F:metal ion binding"/>
    <property type="evidence" value="ECO:0007669"/>
    <property type="project" value="InterPro"/>
</dbReference>
<protein>
    <submittedName>
        <fullName evidence="2">Maleylpyruvate isomerase family mycothiol-dependent enzyme</fullName>
    </submittedName>
</protein>
<keyword evidence="3" id="KW-1185">Reference proteome</keyword>
<accession>A0A541BA39</accession>
<dbReference type="InterPro" id="IPR017517">
    <property type="entry name" value="Maleyloyr_isom"/>
</dbReference>
<dbReference type="InterPro" id="IPR034660">
    <property type="entry name" value="DinB/YfiT-like"/>
</dbReference>
<dbReference type="Pfam" id="PF11716">
    <property type="entry name" value="MDMPI_N"/>
    <property type="match status" value="1"/>
</dbReference>
<organism evidence="2 3">
    <name type="scientific">Rhodococcus spelaei</name>
    <dbReference type="NCBI Taxonomy" id="2546320"/>
    <lineage>
        <taxon>Bacteria</taxon>
        <taxon>Bacillati</taxon>
        <taxon>Actinomycetota</taxon>
        <taxon>Actinomycetes</taxon>
        <taxon>Mycobacteriales</taxon>
        <taxon>Nocardiaceae</taxon>
        <taxon>Rhodococcus</taxon>
    </lineage>
</organism>
<dbReference type="RefSeq" id="WP_142098954.1">
    <property type="nucleotide sequence ID" value="NZ_VIGH01000004.1"/>
</dbReference>
<evidence type="ECO:0000313" key="2">
    <source>
        <dbReference type="EMBL" id="TQF69201.1"/>
    </source>
</evidence>
<dbReference type="GO" id="GO:0016853">
    <property type="term" value="F:isomerase activity"/>
    <property type="evidence" value="ECO:0007669"/>
    <property type="project" value="UniProtKB-KW"/>
</dbReference>
<dbReference type="NCBIfam" id="TIGR03083">
    <property type="entry name" value="maleylpyruvate isomerase family mycothiol-dependent enzyme"/>
    <property type="match status" value="1"/>
</dbReference>
<sequence length="208" mass="22552">MSEVKDLAHAERAQLAVLLHSLTPQQWQAPSLCAGWTVRDVVAHMLSYEELSPVRLARRFARACLRFDRANEIGLADLAGHSPQQLVDLLDRSMRPRGLTTGFGGRIALVDGMVHQQDIRRPLGIPRVIPAQRLVPALDFALVAPPIGARRRIRGLRLVATDLDWTAGSGPEVRGPGEALLMSIAGRHGVTEELEGPGLATLHGRIGG</sequence>
<reference evidence="2 3" key="1">
    <citation type="submission" date="2019-06" db="EMBL/GenBank/DDBJ databases">
        <title>Rhodococcus spaelei sp. nov., isolated from a cave.</title>
        <authorList>
            <person name="Lee S.D."/>
        </authorList>
    </citation>
    <scope>NUCLEOTIDE SEQUENCE [LARGE SCALE GENOMIC DNA]</scope>
    <source>
        <strain evidence="2 3">C9-5</strain>
    </source>
</reference>
<gene>
    <name evidence="2" type="ORF">FK531_10620</name>
</gene>
<dbReference type="Proteomes" id="UP000316256">
    <property type="component" value="Unassembled WGS sequence"/>
</dbReference>
<feature type="domain" description="Mycothiol-dependent maleylpyruvate isomerase metal-binding" evidence="1">
    <location>
        <begin position="9"/>
        <end position="94"/>
    </location>
</feature>
<name>A0A541BA39_9NOCA</name>
<dbReference type="OrthoDB" id="5178565at2"/>
<keyword evidence="2" id="KW-0413">Isomerase</keyword>
<dbReference type="EMBL" id="VIGH01000004">
    <property type="protein sequence ID" value="TQF69201.1"/>
    <property type="molecule type" value="Genomic_DNA"/>
</dbReference>
<dbReference type="InterPro" id="IPR024344">
    <property type="entry name" value="MDMPI_metal-binding"/>
</dbReference>
<proteinExistence type="predicted"/>
<dbReference type="SUPFAM" id="SSF109854">
    <property type="entry name" value="DinB/YfiT-like putative metalloenzymes"/>
    <property type="match status" value="1"/>
</dbReference>
<dbReference type="AlphaFoldDB" id="A0A541BA39"/>